<dbReference type="InterPro" id="IPR053185">
    <property type="entry name" value="SET_domain_protein"/>
</dbReference>
<dbReference type="CDD" id="cd20071">
    <property type="entry name" value="SET_SMYD"/>
    <property type="match status" value="1"/>
</dbReference>
<evidence type="ECO:0000313" key="3">
    <source>
        <dbReference type="Proteomes" id="UP001271007"/>
    </source>
</evidence>
<dbReference type="PANTHER" id="PTHR47332:SF4">
    <property type="entry name" value="SET DOMAIN-CONTAINING PROTEIN 5"/>
    <property type="match status" value="1"/>
</dbReference>
<proteinExistence type="predicted"/>
<dbReference type="PROSITE" id="PS50280">
    <property type="entry name" value="SET"/>
    <property type="match status" value="1"/>
</dbReference>
<dbReference type="PANTHER" id="PTHR47332">
    <property type="entry name" value="SET DOMAIN-CONTAINING PROTEIN 5"/>
    <property type="match status" value="1"/>
</dbReference>
<comment type="caution">
    <text evidence="2">The sequence shown here is derived from an EMBL/GenBank/DDBJ whole genome shotgun (WGS) entry which is preliminary data.</text>
</comment>
<keyword evidence="3" id="KW-1185">Reference proteome</keyword>
<accession>A0AAJ0GI69</accession>
<evidence type="ECO:0000313" key="2">
    <source>
        <dbReference type="EMBL" id="KAK3058064.1"/>
    </source>
</evidence>
<dbReference type="InterPro" id="IPR046341">
    <property type="entry name" value="SET_dom_sf"/>
</dbReference>
<evidence type="ECO:0000259" key="1">
    <source>
        <dbReference type="PROSITE" id="PS50280"/>
    </source>
</evidence>
<dbReference type="EMBL" id="JAWDJX010000002">
    <property type="protein sequence ID" value="KAK3058064.1"/>
    <property type="molecule type" value="Genomic_DNA"/>
</dbReference>
<protein>
    <recommendedName>
        <fullName evidence="1">SET domain-containing protein</fullName>
    </recommendedName>
</protein>
<feature type="domain" description="SET" evidence="1">
    <location>
        <begin position="2"/>
        <end position="143"/>
    </location>
</feature>
<name>A0AAJ0GI69_9PEZI</name>
<dbReference type="Pfam" id="PF00856">
    <property type="entry name" value="SET"/>
    <property type="match status" value="1"/>
</dbReference>
<dbReference type="Gene3D" id="2.170.270.10">
    <property type="entry name" value="SET domain"/>
    <property type="match status" value="1"/>
</dbReference>
<sequence>MAKLYEVKTSSGKGKGVFATLEIQPGDIVMRDEARMRILDYFNGVSARQIQEALAILSPVHQAEFLQLSEGIKESTFKFANIYRANSFGSGASGADAVVCLKVSRVNHACIPNSELDMQDEGDCKLFATREIKKGEEVLINYCGSGTKAKRQDLLQSHYGFVCQCVTCSLTGEALELSDARRNLYNALLQLINGATRENDMRITSWKAPADRERVPYNFIAARLLEAEGISGTIIGVCYENAAESLLAQIRDLGLKHIIVLPAIKLLIEFFELSIQWRGTTRQADAERLRLSKGYWAALQGTDPHLQKGKKALDSLAALGITTIPSERFALICGADGQFLKFVSQDECLAMVRKERRVTQSE</sequence>
<dbReference type="Proteomes" id="UP001271007">
    <property type="component" value="Unassembled WGS sequence"/>
</dbReference>
<dbReference type="SUPFAM" id="SSF82199">
    <property type="entry name" value="SET domain"/>
    <property type="match status" value="1"/>
</dbReference>
<dbReference type="InterPro" id="IPR001214">
    <property type="entry name" value="SET_dom"/>
</dbReference>
<organism evidence="2 3">
    <name type="scientific">Extremus antarcticus</name>
    <dbReference type="NCBI Taxonomy" id="702011"/>
    <lineage>
        <taxon>Eukaryota</taxon>
        <taxon>Fungi</taxon>
        <taxon>Dikarya</taxon>
        <taxon>Ascomycota</taxon>
        <taxon>Pezizomycotina</taxon>
        <taxon>Dothideomycetes</taxon>
        <taxon>Dothideomycetidae</taxon>
        <taxon>Mycosphaerellales</taxon>
        <taxon>Extremaceae</taxon>
        <taxon>Extremus</taxon>
    </lineage>
</organism>
<gene>
    <name evidence="2" type="ORF">LTR09_001141</name>
</gene>
<dbReference type="AlphaFoldDB" id="A0AAJ0GI69"/>
<reference evidence="2" key="1">
    <citation type="submission" date="2023-04" db="EMBL/GenBank/DDBJ databases">
        <title>Black Yeasts Isolated from many extreme environments.</title>
        <authorList>
            <person name="Coleine C."/>
            <person name="Stajich J.E."/>
            <person name="Selbmann L."/>
        </authorList>
    </citation>
    <scope>NUCLEOTIDE SEQUENCE</scope>
    <source>
        <strain evidence="2">CCFEE 5312</strain>
    </source>
</reference>